<feature type="region of interest" description="Disordered" evidence="1">
    <location>
        <begin position="1"/>
        <end position="167"/>
    </location>
</feature>
<feature type="compositionally biased region" description="Polar residues" evidence="1">
    <location>
        <begin position="73"/>
        <end position="98"/>
    </location>
</feature>
<feature type="compositionally biased region" description="Basic and acidic residues" evidence="1">
    <location>
        <begin position="398"/>
        <end position="412"/>
    </location>
</feature>
<dbReference type="OrthoDB" id="432299at2759"/>
<feature type="compositionally biased region" description="Polar residues" evidence="1">
    <location>
        <begin position="155"/>
        <end position="165"/>
    </location>
</feature>
<reference evidence="2 3" key="1">
    <citation type="journal article" date="2016" name="Mol. Biol. Evol.">
        <title>Comparative Genomics of Early-Diverging Mushroom-Forming Fungi Provides Insights into the Origins of Lignocellulose Decay Capabilities.</title>
        <authorList>
            <person name="Nagy L.G."/>
            <person name="Riley R."/>
            <person name="Tritt A."/>
            <person name="Adam C."/>
            <person name="Daum C."/>
            <person name="Floudas D."/>
            <person name="Sun H."/>
            <person name="Yadav J.S."/>
            <person name="Pangilinan J."/>
            <person name="Larsson K.H."/>
            <person name="Matsuura K."/>
            <person name="Barry K."/>
            <person name="Labutti K."/>
            <person name="Kuo R."/>
            <person name="Ohm R.A."/>
            <person name="Bhattacharya S.S."/>
            <person name="Shirouzu T."/>
            <person name="Yoshinaga Y."/>
            <person name="Martin F.M."/>
            <person name="Grigoriev I.V."/>
            <person name="Hibbett D.S."/>
        </authorList>
    </citation>
    <scope>NUCLEOTIDE SEQUENCE [LARGE SCALE GENOMIC DNA]</scope>
    <source>
        <strain evidence="2 3">CBS 109695</strain>
    </source>
</reference>
<dbReference type="STRING" id="436010.A0A166MCG6"/>
<protein>
    <submittedName>
        <fullName evidence="2">Uncharacterized protein</fullName>
    </submittedName>
</protein>
<feature type="compositionally biased region" description="Polar residues" evidence="1">
    <location>
        <begin position="534"/>
        <end position="544"/>
    </location>
</feature>
<evidence type="ECO:0000313" key="3">
    <source>
        <dbReference type="Proteomes" id="UP000076532"/>
    </source>
</evidence>
<evidence type="ECO:0000256" key="1">
    <source>
        <dbReference type="SAM" id="MobiDB-lite"/>
    </source>
</evidence>
<feature type="compositionally biased region" description="Low complexity" evidence="1">
    <location>
        <begin position="413"/>
        <end position="424"/>
    </location>
</feature>
<organism evidence="2 3">
    <name type="scientific">Athelia psychrophila</name>
    <dbReference type="NCBI Taxonomy" id="1759441"/>
    <lineage>
        <taxon>Eukaryota</taxon>
        <taxon>Fungi</taxon>
        <taxon>Dikarya</taxon>
        <taxon>Basidiomycota</taxon>
        <taxon>Agaricomycotina</taxon>
        <taxon>Agaricomycetes</taxon>
        <taxon>Agaricomycetidae</taxon>
        <taxon>Atheliales</taxon>
        <taxon>Atheliaceae</taxon>
        <taxon>Athelia</taxon>
    </lineage>
</organism>
<feature type="compositionally biased region" description="Low complexity" evidence="1">
    <location>
        <begin position="303"/>
        <end position="318"/>
    </location>
</feature>
<dbReference type="AlphaFoldDB" id="A0A166MCG6"/>
<evidence type="ECO:0000313" key="2">
    <source>
        <dbReference type="EMBL" id="KZP23857.1"/>
    </source>
</evidence>
<feature type="compositionally biased region" description="Basic and acidic residues" evidence="1">
    <location>
        <begin position="61"/>
        <end position="70"/>
    </location>
</feature>
<feature type="compositionally biased region" description="Basic and acidic residues" evidence="1">
    <location>
        <begin position="288"/>
        <end position="298"/>
    </location>
</feature>
<feature type="compositionally biased region" description="Polar residues" evidence="1">
    <location>
        <begin position="336"/>
        <end position="360"/>
    </location>
</feature>
<name>A0A166MCG6_9AGAM</name>
<feature type="compositionally biased region" description="Basic and acidic residues" evidence="1">
    <location>
        <begin position="374"/>
        <end position="386"/>
    </location>
</feature>
<feature type="region of interest" description="Disordered" evidence="1">
    <location>
        <begin position="280"/>
        <end position="561"/>
    </location>
</feature>
<accession>A0A166MCG6</accession>
<dbReference type="EMBL" id="KV417530">
    <property type="protein sequence ID" value="KZP23857.1"/>
    <property type="molecule type" value="Genomic_DNA"/>
</dbReference>
<proteinExistence type="predicted"/>
<feature type="compositionally biased region" description="Basic and acidic residues" evidence="1">
    <location>
        <begin position="432"/>
        <end position="463"/>
    </location>
</feature>
<keyword evidence="3" id="KW-1185">Reference proteome</keyword>
<dbReference type="Proteomes" id="UP000076532">
    <property type="component" value="Unassembled WGS sequence"/>
</dbReference>
<sequence length="766" mass="83498">MMHASAPTPPLLAANSKKSRWGPRPTVSSLDTHLKKDDVYNLHSPLPQNQRGPGIPVQIDHSAETSKVRPEASSPSELLTSLKQSSTFAKMVTSNDKQGSAGGKDTGNDAGTKEGFALSSQLNYTPGATLYQPVHPNSFSAVSGPTVKPEGLVRSQASPTKSSTPAEDVDALLTTRDSLTPHPTIAQLILQLKEMPKPLRSSITDPSSADERCRRLVAPLITQLAQARGSNTSKLGNGVSLEEEAMALMNSELCADFVDFAREVRAELRAKDPQDGYSVEGVVAGVKRGREEKDEGNKARTRTPASPSLSMASSSTSAIKVPPQAPRAMRQGVVGSYSNEASETSTSDARTRLPSSGHSSDTSRRPRPSQSHTYPRDQERPGRSTEARSSARQGGRKMSRESDGEIIDDRASLRQSRQGSRGMSRPPPLLQRSREGDLDRNLPQEHSRREHSRESNVLHDYHHYPSTKRGQSKEPGEVGNSPVVSDTRLPGPNRPRDDEEDGEVYDHGSGHFASRPDFPRIAGPPHQSLPTPPLTKSNSSSVTSRVEHQPREPVPQQSRYQDHSPRLWLAKVGLSQIDVLEAEFEVPPEIAICCEKAASSPVSMHLLSLPTAHVQGEYEKIEHSALPQVLANAMWNIKTQWPPSGSLIIQMKIGNTWSRSWLPEALGSDMPPLDVTAYIRPGTNHLRFIHLGDLSAYTFLIHSAPATLSKIKPPPNLDAIPPISPAPITSDQKRIDSEWDEYLNLSAQLKKPSLFNFAGAAVLLEH</sequence>
<gene>
    <name evidence="2" type="ORF">FIBSPDRAFT_930341</name>
</gene>